<proteinExistence type="predicted"/>
<reference evidence="3 4" key="1">
    <citation type="journal article" date="2016" name="DNA Res.">
        <title>Genome sequence of Aspergillus luchuensis NBRC 4314.</title>
        <authorList>
            <person name="Yamada O."/>
            <person name="Machida M."/>
            <person name="Hosoyama A."/>
            <person name="Goto M."/>
            <person name="Takahashi T."/>
            <person name="Futagami T."/>
            <person name="Yamagata Y."/>
            <person name="Takeuchi M."/>
            <person name="Kobayashi T."/>
            <person name="Koike H."/>
            <person name="Abe K."/>
            <person name="Asai K."/>
            <person name="Arita M."/>
            <person name="Fujita N."/>
            <person name="Fukuda K."/>
            <person name="Higa K."/>
            <person name="Horikawa H."/>
            <person name="Ishikawa T."/>
            <person name="Jinno K."/>
            <person name="Kato Y."/>
            <person name="Kirimura K."/>
            <person name="Mizutani O."/>
            <person name="Nakasone K."/>
            <person name="Sano M."/>
            <person name="Shiraishi Y."/>
            <person name="Tsukahara M."/>
            <person name="Gomi K."/>
        </authorList>
    </citation>
    <scope>NUCLEOTIDE SEQUENCE [LARGE SCALE GENOMIC DNA]</scope>
    <source>
        <strain evidence="3 4">RIB 2604</strain>
    </source>
</reference>
<dbReference type="Pfam" id="PF01636">
    <property type="entry name" value="APH"/>
    <property type="match status" value="2"/>
</dbReference>
<dbReference type="EMBL" id="BCWF01000020">
    <property type="protein sequence ID" value="GAT26237.1"/>
    <property type="molecule type" value="Genomic_DNA"/>
</dbReference>
<keyword evidence="5" id="KW-1185">Reference proteome</keyword>
<dbReference type="KEGG" id="aluc:AKAW2_30134S"/>
<dbReference type="GeneID" id="64958140"/>
<dbReference type="PANTHER" id="PTHR21310">
    <property type="entry name" value="AMINOGLYCOSIDE PHOSPHOTRANSFERASE-RELATED-RELATED"/>
    <property type="match status" value="1"/>
</dbReference>
<reference evidence="2" key="3">
    <citation type="submission" date="2021-01" db="EMBL/GenBank/DDBJ databases">
        <authorList>
            <consortium name="Aspergillus luchuensis mut. kawachii IFO 4304 genome sequencing consortium"/>
            <person name="Kazuki M."/>
            <person name="Futagami T."/>
        </authorList>
    </citation>
    <scope>NUCLEOTIDE SEQUENCE</scope>
    <source>
        <strain evidence="2">IFO 4308</strain>
    </source>
</reference>
<organism evidence="3 4">
    <name type="scientific">Aspergillus kawachii</name>
    <name type="common">White koji mold</name>
    <name type="synonym">Aspergillus awamori var. kawachi</name>
    <dbReference type="NCBI Taxonomy" id="1069201"/>
    <lineage>
        <taxon>Eukaryota</taxon>
        <taxon>Fungi</taxon>
        <taxon>Dikarya</taxon>
        <taxon>Ascomycota</taxon>
        <taxon>Pezizomycotina</taxon>
        <taxon>Eurotiomycetes</taxon>
        <taxon>Eurotiomycetidae</taxon>
        <taxon>Eurotiales</taxon>
        <taxon>Aspergillaceae</taxon>
        <taxon>Aspergillus</taxon>
        <taxon>Aspergillus subgen. Circumdati</taxon>
    </lineage>
</organism>
<dbReference type="AlphaFoldDB" id="A0A146FKL1"/>
<dbReference type="Proteomes" id="UP000075230">
    <property type="component" value="Unassembled WGS sequence"/>
</dbReference>
<reference evidence="2" key="4">
    <citation type="submission" date="2021-02" db="EMBL/GenBank/DDBJ databases">
        <title>Aspergillus luchuensis mut. kawachii IFO 4304 genome sequence.</title>
        <authorList>
            <person name="Mori K."/>
            <person name="Kadooka C."/>
            <person name="Goto M."/>
            <person name="Futagami T."/>
        </authorList>
    </citation>
    <scope>NUCLEOTIDE SEQUENCE</scope>
    <source>
        <strain evidence="2">IFO 4308</strain>
    </source>
</reference>
<dbReference type="Proteomes" id="UP000661280">
    <property type="component" value="Chromosome 3"/>
</dbReference>
<dbReference type="InterPro" id="IPR011009">
    <property type="entry name" value="Kinase-like_dom_sf"/>
</dbReference>
<gene>
    <name evidence="2" type="ORF">AKAW2_30134S</name>
    <name evidence="3" type="ORF">RIB2604_02008180</name>
</gene>
<dbReference type="EMBL" id="AP024427">
    <property type="protein sequence ID" value="BCR96815.1"/>
    <property type="molecule type" value="Genomic_DNA"/>
</dbReference>
<dbReference type="InterPro" id="IPR002575">
    <property type="entry name" value="Aminoglycoside_PTrfase"/>
</dbReference>
<dbReference type="RefSeq" id="XP_041540581.1">
    <property type="nucleotide sequence ID" value="XM_041686614.1"/>
</dbReference>
<reference evidence="4" key="2">
    <citation type="submission" date="2016-02" db="EMBL/GenBank/DDBJ databases">
        <title>Genome sequencing of Aspergillus luchuensis NBRC 4314.</title>
        <authorList>
            <person name="Yamada O."/>
        </authorList>
    </citation>
    <scope>NUCLEOTIDE SEQUENCE [LARGE SCALE GENOMIC DNA]</scope>
    <source>
        <strain evidence="4">RIB 2604</strain>
    </source>
</reference>
<dbReference type="InterPro" id="IPR051678">
    <property type="entry name" value="AGP_Transferase"/>
</dbReference>
<dbReference type="Gene3D" id="3.90.1200.10">
    <property type="match status" value="1"/>
</dbReference>
<dbReference type="PANTHER" id="PTHR21310:SF13">
    <property type="entry name" value="AMINOGLYCOSIDE PHOSPHOTRANSFERASE DOMAIN-CONTAINING PROTEIN"/>
    <property type="match status" value="1"/>
</dbReference>
<evidence type="ECO:0000313" key="2">
    <source>
        <dbReference type="EMBL" id="BCR96815.1"/>
    </source>
</evidence>
<dbReference type="SUPFAM" id="SSF56112">
    <property type="entry name" value="Protein kinase-like (PK-like)"/>
    <property type="match status" value="1"/>
</dbReference>
<evidence type="ECO:0000313" key="3">
    <source>
        <dbReference type="EMBL" id="GAT26237.1"/>
    </source>
</evidence>
<evidence type="ECO:0000313" key="5">
    <source>
        <dbReference type="Proteomes" id="UP000661280"/>
    </source>
</evidence>
<feature type="domain" description="Aminoglycoside phosphotransferase" evidence="1">
    <location>
        <begin position="78"/>
        <end position="171"/>
    </location>
</feature>
<evidence type="ECO:0000313" key="4">
    <source>
        <dbReference type="Proteomes" id="UP000075230"/>
    </source>
</evidence>
<sequence>MTTTSTTPTMTTTSNLPPPLPSTSILNLLSNLSLPPPTTITPLPVSAAFHTIYLIQYSPSAAASATPPIRARADPSDGSITLVLRISGTQIPRIKTLNEVGVMTWVRRNTSIPVPAVIAYSASRDNPLGYEFTLLERVPGVSVAEVYEGLDEGRKRRLVEQVAGFVTELHGKPWTGGYVGGLQLAACGGDDGEEEEEGMEIVRGPPIEETYWQTQDVETYWAGMGETLETLNPFKSDGYASYTEYNIACLERYIHAISIHPSLSTHRDLIPRLEQFISVIGSDDKLTDVPYVLAHKDLHFANIMCDPSSPECPITGILDWEFASVVPAPRWNPVRAFLWNYRYGVEDKAERDRLEGVFEEVCKSRGQGWVLEGMKLSKRQEGMQRVVNHVRAIVEVGVKGAGEEKEGKVRGWSEIVEEGLKLFNV</sequence>
<accession>A0A146FKL1</accession>
<protein>
    <recommendedName>
        <fullName evidence="1">Aminoglycoside phosphotransferase domain-containing protein</fullName>
    </recommendedName>
</protein>
<name>A0A146FKL1_ASPKA</name>
<evidence type="ECO:0000259" key="1">
    <source>
        <dbReference type="Pfam" id="PF01636"/>
    </source>
</evidence>
<dbReference type="OrthoDB" id="428260at2759"/>
<feature type="domain" description="Aminoglycoside phosphotransferase" evidence="1">
    <location>
        <begin position="199"/>
        <end position="325"/>
    </location>
</feature>
<dbReference type="VEuPathDB" id="FungiDB:ASPFODRAFT_206639"/>